<dbReference type="AlphaFoldDB" id="A0AAD5TZ78"/>
<feature type="domain" description="HotDog ACOT-type" evidence="5">
    <location>
        <begin position="296"/>
        <end position="413"/>
    </location>
</feature>
<comment type="similarity">
    <text evidence="1">Belongs to the acyl coenzyme A hydrolase family.</text>
</comment>
<organism evidence="6 7">
    <name type="scientific">Clydaea vesicula</name>
    <dbReference type="NCBI Taxonomy" id="447962"/>
    <lineage>
        <taxon>Eukaryota</taxon>
        <taxon>Fungi</taxon>
        <taxon>Fungi incertae sedis</taxon>
        <taxon>Chytridiomycota</taxon>
        <taxon>Chytridiomycota incertae sedis</taxon>
        <taxon>Chytridiomycetes</taxon>
        <taxon>Lobulomycetales</taxon>
        <taxon>Lobulomycetaceae</taxon>
        <taxon>Clydaea</taxon>
    </lineage>
</organism>
<dbReference type="InterPro" id="IPR029069">
    <property type="entry name" value="HotDog_dom_sf"/>
</dbReference>
<accession>A0AAD5TZ78</accession>
<sequence>MRFQNSLRRFHTSVKLLSTDGAEISKNKLVQLKWSVVPQLRGRSEFTNRVWINRFIIKQKALKSGQPIIEGRYTEEYLAFKSDPGLLEEYINVYGHIRFGKILEDLDAMAGSVAYAHCDDLRDDTPPLTIVTASLDRIDLLRNIPTTDDIKICGFVSYVGRSSMEISIFMEIVPEGYAAVMEKKVSNEKQFPWIHRGKDRENVLLSAKFTMVARNPVDGKSVQVNQLSLETDEERRLFKLGAEQKSRKQVQTLTSFEKKPPTYEEMTLLHELYLEYRQYLDPSYHIPKPAEVVWMKDTIKQNLLICMPQHRNIHGNIFGGYLMRVAYELAFTTSTIFAKTRPNFTSLDDIVFKKPVPIGSFLSLTSQIVYTDMETNSFQVKVKADVINPTKDYQDQVDNTNIFWFRFKLDDDIALQRVIPRSYDESIRYLEGKRRSESYENNLRNTERFFNDHEP</sequence>
<dbReference type="Gene3D" id="3.10.129.10">
    <property type="entry name" value="Hotdog Thioesterase"/>
    <property type="match status" value="2"/>
</dbReference>
<dbReference type="EMBL" id="JADGJW010000848">
    <property type="protein sequence ID" value="KAJ3211219.1"/>
    <property type="molecule type" value="Genomic_DNA"/>
</dbReference>
<evidence type="ECO:0000256" key="3">
    <source>
        <dbReference type="ARBA" id="ARBA00022801"/>
    </source>
</evidence>
<keyword evidence="4" id="KW-0809">Transit peptide</keyword>
<dbReference type="PANTHER" id="PTHR12655">
    <property type="entry name" value="ACYL-COA THIOESTERASE"/>
    <property type="match status" value="1"/>
</dbReference>
<protein>
    <submittedName>
        <fullName evidence="6">Acyl-coenzyme A thioesterase 9, mitochondrial</fullName>
    </submittedName>
</protein>
<dbReference type="GO" id="GO:0006637">
    <property type="term" value="P:acyl-CoA metabolic process"/>
    <property type="evidence" value="ECO:0007669"/>
    <property type="project" value="TreeGrafter"/>
</dbReference>
<dbReference type="CDD" id="cd03442">
    <property type="entry name" value="BFIT_BACH"/>
    <property type="match status" value="2"/>
</dbReference>
<dbReference type="PANTHER" id="PTHR12655:SF0">
    <property type="entry name" value="ACYL-COENZYME A THIOESTERASE 9, MITOCHONDRIAL"/>
    <property type="match status" value="1"/>
</dbReference>
<dbReference type="Pfam" id="PF03061">
    <property type="entry name" value="4HBT"/>
    <property type="match status" value="1"/>
</dbReference>
<dbReference type="GO" id="GO:0047617">
    <property type="term" value="F:fatty acyl-CoA hydrolase activity"/>
    <property type="evidence" value="ECO:0007669"/>
    <property type="project" value="TreeGrafter"/>
</dbReference>
<evidence type="ECO:0000313" key="7">
    <source>
        <dbReference type="Proteomes" id="UP001211065"/>
    </source>
</evidence>
<evidence type="ECO:0000256" key="1">
    <source>
        <dbReference type="ARBA" id="ARBA00010458"/>
    </source>
</evidence>
<keyword evidence="2" id="KW-0677">Repeat</keyword>
<gene>
    <name evidence="6" type="primary">ACOT9</name>
    <name evidence="6" type="ORF">HK099_008056</name>
</gene>
<dbReference type="GO" id="GO:0005739">
    <property type="term" value="C:mitochondrion"/>
    <property type="evidence" value="ECO:0007669"/>
    <property type="project" value="TreeGrafter"/>
</dbReference>
<dbReference type="Proteomes" id="UP001211065">
    <property type="component" value="Unassembled WGS sequence"/>
</dbReference>
<keyword evidence="3" id="KW-0378">Hydrolase</keyword>
<evidence type="ECO:0000259" key="5">
    <source>
        <dbReference type="PROSITE" id="PS51770"/>
    </source>
</evidence>
<evidence type="ECO:0000256" key="2">
    <source>
        <dbReference type="ARBA" id="ARBA00022737"/>
    </source>
</evidence>
<name>A0AAD5TZ78_9FUNG</name>
<evidence type="ECO:0000256" key="4">
    <source>
        <dbReference type="ARBA" id="ARBA00022946"/>
    </source>
</evidence>
<dbReference type="InterPro" id="IPR006683">
    <property type="entry name" value="Thioestr_dom"/>
</dbReference>
<evidence type="ECO:0000313" key="6">
    <source>
        <dbReference type="EMBL" id="KAJ3211219.1"/>
    </source>
</evidence>
<comment type="caution">
    <text evidence="6">The sequence shown here is derived from an EMBL/GenBank/DDBJ whole genome shotgun (WGS) entry which is preliminary data.</text>
</comment>
<dbReference type="SUPFAM" id="SSF54637">
    <property type="entry name" value="Thioesterase/thiol ester dehydrase-isomerase"/>
    <property type="match status" value="2"/>
</dbReference>
<dbReference type="PROSITE" id="PS51770">
    <property type="entry name" value="HOTDOG_ACOT"/>
    <property type="match status" value="2"/>
</dbReference>
<reference evidence="6" key="1">
    <citation type="submission" date="2020-05" db="EMBL/GenBank/DDBJ databases">
        <title>Phylogenomic resolution of chytrid fungi.</title>
        <authorList>
            <person name="Stajich J.E."/>
            <person name="Amses K."/>
            <person name="Simmons R."/>
            <person name="Seto K."/>
            <person name="Myers J."/>
            <person name="Bonds A."/>
            <person name="Quandt C.A."/>
            <person name="Barry K."/>
            <person name="Liu P."/>
            <person name="Grigoriev I."/>
            <person name="Longcore J.E."/>
            <person name="James T.Y."/>
        </authorList>
    </citation>
    <scope>NUCLEOTIDE SEQUENCE</scope>
    <source>
        <strain evidence="6">JEL0476</strain>
    </source>
</reference>
<keyword evidence="7" id="KW-1185">Reference proteome</keyword>
<feature type="domain" description="HotDog ACOT-type" evidence="5">
    <location>
        <begin position="72"/>
        <end position="217"/>
    </location>
</feature>
<proteinExistence type="inferred from homology"/>
<dbReference type="InterPro" id="IPR033120">
    <property type="entry name" value="HOTDOG_ACOT"/>
</dbReference>